<evidence type="ECO:0000259" key="5">
    <source>
        <dbReference type="Pfam" id="PF03088"/>
    </source>
</evidence>
<feature type="region of interest" description="Disordered" evidence="4">
    <location>
        <begin position="1292"/>
        <end position="1372"/>
    </location>
</feature>
<evidence type="ECO:0000313" key="6">
    <source>
        <dbReference type="EMBL" id="KAK3778542.1"/>
    </source>
</evidence>
<evidence type="ECO:0000256" key="2">
    <source>
        <dbReference type="ARBA" id="ARBA00022553"/>
    </source>
</evidence>
<name>A0AAE1A1J1_9GAST</name>
<feature type="compositionally biased region" description="Polar residues" evidence="4">
    <location>
        <begin position="1222"/>
        <end position="1256"/>
    </location>
</feature>
<gene>
    <name evidence="6" type="ORF">RRG08_064411</name>
</gene>
<feature type="compositionally biased region" description="Polar residues" evidence="4">
    <location>
        <begin position="712"/>
        <end position="733"/>
    </location>
</feature>
<evidence type="ECO:0000313" key="7">
    <source>
        <dbReference type="Proteomes" id="UP001283361"/>
    </source>
</evidence>
<evidence type="ECO:0000256" key="3">
    <source>
        <dbReference type="ARBA" id="ARBA00023180"/>
    </source>
</evidence>
<feature type="region of interest" description="Disordered" evidence="4">
    <location>
        <begin position="1145"/>
        <end position="1168"/>
    </location>
</feature>
<feature type="compositionally biased region" description="Polar residues" evidence="4">
    <location>
        <begin position="555"/>
        <end position="584"/>
    </location>
</feature>
<dbReference type="EMBL" id="JAWDGP010002927">
    <property type="protein sequence ID" value="KAK3778542.1"/>
    <property type="molecule type" value="Genomic_DNA"/>
</dbReference>
<feature type="domain" description="Strictosidine synthase conserved region" evidence="5">
    <location>
        <begin position="236"/>
        <end position="309"/>
    </location>
</feature>
<comment type="similarity">
    <text evidence="1">Belongs to the strictosidine synthase family.</text>
</comment>
<keyword evidence="7" id="KW-1185">Reference proteome</keyword>
<proteinExistence type="inferred from homology"/>
<feature type="region of interest" description="Disordered" evidence="4">
    <location>
        <begin position="840"/>
        <end position="871"/>
    </location>
</feature>
<evidence type="ECO:0000256" key="1">
    <source>
        <dbReference type="ARBA" id="ARBA00009191"/>
    </source>
</evidence>
<dbReference type="GO" id="GO:0012505">
    <property type="term" value="C:endomembrane system"/>
    <property type="evidence" value="ECO:0007669"/>
    <property type="project" value="TreeGrafter"/>
</dbReference>
<protein>
    <recommendedName>
        <fullName evidence="5">Strictosidine synthase conserved region domain-containing protein</fullName>
    </recommendedName>
</protein>
<feature type="compositionally biased region" description="Polar residues" evidence="4">
    <location>
        <begin position="1292"/>
        <end position="1313"/>
    </location>
</feature>
<feature type="compositionally biased region" description="Polar residues" evidence="4">
    <location>
        <begin position="487"/>
        <end position="514"/>
    </location>
</feature>
<dbReference type="Gene3D" id="2.120.10.30">
    <property type="entry name" value="TolB, C-terminal domain"/>
    <property type="match status" value="1"/>
</dbReference>
<accession>A0AAE1A1J1</accession>
<feature type="region of interest" description="Disordered" evidence="4">
    <location>
        <begin position="1221"/>
        <end position="1258"/>
    </location>
</feature>
<dbReference type="Proteomes" id="UP001283361">
    <property type="component" value="Unassembled WGS sequence"/>
</dbReference>
<dbReference type="Pfam" id="PF03088">
    <property type="entry name" value="Str_synth"/>
    <property type="match status" value="1"/>
</dbReference>
<dbReference type="PANTHER" id="PTHR10426">
    <property type="entry name" value="STRICTOSIDINE SYNTHASE-RELATED"/>
    <property type="match status" value="1"/>
</dbReference>
<dbReference type="PANTHER" id="PTHR10426:SF88">
    <property type="entry name" value="ADIPOCYTE PLASMA MEMBRANE-ASSOCIATED PROTEIN HEMOMUCIN-RELATED"/>
    <property type="match status" value="1"/>
</dbReference>
<keyword evidence="3" id="KW-0325">Glycoprotein</keyword>
<feature type="region of interest" description="Disordered" evidence="4">
    <location>
        <begin position="711"/>
        <end position="771"/>
    </location>
</feature>
<dbReference type="InterPro" id="IPR018119">
    <property type="entry name" value="Strictosidine_synth_cons-reg"/>
</dbReference>
<feature type="region of interest" description="Disordered" evidence="4">
    <location>
        <begin position="481"/>
        <end position="584"/>
    </location>
</feature>
<feature type="compositionally biased region" description="Polar residues" evidence="4">
    <location>
        <begin position="1332"/>
        <end position="1372"/>
    </location>
</feature>
<sequence>MNMYEVSAHFLHQTYLSFIRIYLDWPWSSSRVTTSSICHVEVPTCLSQLKPSCCTGMEELHPDNRSKEMRRTATPLMLAILLSSILLPRYNAAEIHAVSFQLPLPPFLSGPLRSNAILAEAERGQEGNISAPHSYVRYKEEIFAVTAPGTVVNVVPCTPVVIADLAPRSCNGPNECGHLVSIRLSSRGTLLVLDAYRGVFEVHPITGVTRQLYNSKTVVNGRPSQYLSDLMELPDGRILISDASATFDYASRFWIMFEGRADGRLLGLNPTTGQVEEIMAGLAYPSGLELTIDKRAFLVSEASRSRIYRVELSKDRRFFKSFFIENLPGMPQHIRQASKGTSEAGYWVGLTFPRYQGDISVLDQYSAQPAARNFLAKRRSEQQLKMMYNRRGLAVELDANGRIIRSMHDPTSSKITEVTEVNEHDGLAYVGSRNQNAFLRVMTSASRLSIDTMIQVMRSRCKVTEDKIPEAKEALRRQIMSRKNAAKASSTQSGQMSQSATSAAHEQKSRQQTLGFGGGIDRSEARTSTSIRQGLSRIQKILNRRGLQNKKKTRANQGVQQMTTSPQSPKQLPTPPVTDSWTSKGTLPLLLENIPQEQATYQQQNPLQLPPENFFNQQNKQIHTKMPGRMTQQKNLQNFPAQNRGGSQAPSFLDLSMPNNDIFSSNMMPPFPQNIPNPPNVLTPPNLYSQPIGGSPHVYAPNGNVPLPFSATGYQNSFSRPNQPQTSLTNLNLGQPPDPYQRNSRGPKSMYVPPPPNNAPADPNSPFLPHGLVPTGHHTAVQNTHHDHSNKPQIVHKVVNGQMITQIIVPDLDAILYDTVEQKTTMSPLIIPTPKPVPYKADMFKPRPTPQASHQNPPQAPLKKSPQSETQKKLALGGFLGIASKHSNNNPVEKPPLFNLGPEMVNTLPEFGQMPGSALDAPPVGNGIYGLDSTDRPPTAAQRNAAIALNMFTGVTGPNNSIPEKQQPNWQDLPTTPTYQDQEQNYVAQSQLSNQDTIIGTAQEIPRISSAVDNKNSINKEVTHMQRMQMFHPSDGSIPATSSENIDKSVDAKSTYQDTKQSLLKRGLQQLHQLFRKENSENSQASQIIHNTTKKTQDIHIQSVFTTAPTPKAFPIGAIKTSSTLSSPTSSSRSDDHQQHIMTSLPKTTPIPTSDNNSASPSATGNNLVNAHSGVAAIHSRQKEDLGKQDSSLFSNLVQSHSLREPDGSNQTPQLEPIRQPQLPQYTSPDIQTNSTNQIHQSFPNNGATQPQQSGDSHGFVQIYQNGKYIVIPLSQSILRTLSSSLGAAATNQESPSMLPVTSSHTGVSSVDSQKPVALVQQTGPQAAPHVSHTQPHSSGNRLQKQTGPQKSIPTASNQPVTEGNGSNTITGQQLLPVGEQQVTTNEGNTGPSSFVQSFMG</sequence>
<comment type="caution">
    <text evidence="6">The sequence shown here is derived from an EMBL/GenBank/DDBJ whole genome shotgun (WGS) entry which is preliminary data.</text>
</comment>
<dbReference type="GO" id="GO:0016787">
    <property type="term" value="F:hydrolase activity"/>
    <property type="evidence" value="ECO:0007669"/>
    <property type="project" value="TreeGrafter"/>
</dbReference>
<evidence type="ECO:0000256" key="4">
    <source>
        <dbReference type="SAM" id="MobiDB-lite"/>
    </source>
</evidence>
<dbReference type="SUPFAM" id="SSF63829">
    <property type="entry name" value="Calcium-dependent phosphotriesterase"/>
    <property type="match status" value="1"/>
</dbReference>
<organism evidence="6 7">
    <name type="scientific">Elysia crispata</name>
    <name type="common">lettuce slug</name>
    <dbReference type="NCBI Taxonomy" id="231223"/>
    <lineage>
        <taxon>Eukaryota</taxon>
        <taxon>Metazoa</taxon>
        <taxon>Spiralia</taxon>
        <taxon>Lophotrochozoa</taxon>
        <taxon>Mollusca</taxon>
        <taxon>Gastropoda</taxon>
        <taxon>Heterobranchia</taxon>
        <taxon>Euthyneura</taxon>
        <taxon>Panpulmonata</taxon>
        <taxon>Sacoglossa</taxon>
        <taxon>Placobranchoidea</taxon>
        <taxon>Plakobranchidae</taxon>
        <taxon>Elysia</taxon>
    </lineage>
</organism>
<reference evidence="6" key="1">
    <citation type="journal article" date="2023" name="G3 (Bethesda)">
        <title>A reference genome for the long-term kleptoplast-retaining sea slug Elysia crispata morphotype clarki.</title>
        <authorList>
            <person name="Eastman K.E."/>
            <person name="Pendleton A.L."/>
            <person name="Shaikh M.A."/>
            <person name="Suttiyut T."/>
            <person name="Ogas R."/>
            <person name="Tomko P."/>
            <person name="Gavelis G."/>
            <person name="Widhalm J.R."/>
            <person name="Wisecaver J.H."/>
        </authorList>
    </citation>
    <scope>NUCLEOTIDE SEQUENCE</scope>
    <source>
        <strain evidence="6">ECLA1</strain>
    </source>
</reference>
<keyword evidence="2" id="KW-0597">Phosphoprotein</keyword>
<dbReference type="InterPro" id="IPR011042">
    <property type="entry name" value="6-blade_b-propeller_TolB-like"/>
</dbReference>